<accession>A0A821EPM5</accession>
<reference evidence="1" key="1">
    <citation type="submission" date="2021-02" db="EMBL/GenBank/DDBJ databases">
        <authorList>
            <person name="Nowell W R."/>
        </authorList>
    </citation>
    <scope>NUCLEOTIDE SEQUENCE</scope>
</reference>
<gene>
    <name evidence="1" type="ORF">OVN521_LOCUS46424</name>
</gene>
<keyword evidence="2" id="KW-1185">Reference proteome</keyword>
<name>A0A821EPM5_9BILA</name>
<feature type="non-terminal residue" evidence="1">
    <location>
        <position position="38"/>
    </location>
</feature>
<protein>
    <submittedName>
        <fullName evidence="1">Uncharacterized protein</fullName>
    </submittedName>
</protein>
<evidence type="ECO:0000313" key="1">
    <source>
        <dbReference type="EMBL" id="CAF4637204.1"/>
    </source>
</evidence>
<sequence>MFDIDDVYNKQNDRVWAADCADVNKNGGIQQRRKFPQK</sequence>
<evidence type="ECO:0000313" key="2">
    <source>
        <dbReference type="Proteomes" id="UP000663866"/>
    </source>
</evidence>
<comment type="caution">
    <text evidence="1">The sequence shown here is derived from an EMBL/GenBank/DDBJ whole genome shotgun (WGS) entry which is preliminary data.</text>
</comment>
<dbReference type="EMBL" id="CAJOBG010082551">
    <property type="protein sequence ID" value="CAF4637204.1"/>
    <property type="molecule type" value="Genomic_DNA"/>
</dbReference>
<proteinExistence type="predicted"/>
<dbReference type="Proteomes" id="UP000663866">
    <property type="component" value="Unassembled WGS sequence"/>
</dbReference>
<organism evidence="1 2">
    <name type="scientific">Rotaria magnacalcarata</name>
    <dbReference type="NCBI Taxonomy" id="392030"/>
    <lineage>
        <taxon>Eukaryota</taxon>
        <taxon>Metazoa</taxon>
        <taxon>Spiralia</taxon>
        <taxon>Gnathifera</taxon>
        <taxon>Rotifera</taxon>
        <taxon>Eurotatoria</taxon>
        <taxon>Bdelloidea</taxon>
        <taxon>Philodinida</taxon>
        <taxon>Philodinidae</taxon>
        <taxon>Rotaria</taxon>
    </lineage>
</organism>
<dbReference type="AlphaFoldDB" id="A0A821EPM5"/>